<dbReference type="InterPro" id="IPR010982">
    <property type="entry name" value="Lambda_DNA-bd_dom_sf"/>
</dbReference>
<dbReference type="NCBIfam" id="TIGR02607">
    <property type="entry name" value="antidote_HigA"/>
    <property type="match status" value="1"/>
</dbReference>
<evidence type="ECO:0000259" key="2">
    <source>
        <dbReference type="PROSITE" id="PS50943"/>
    </source>
</evidence>
<gene>
    <name evidence="3" type="ORF">Sdiek1_0958</name>
</gene>
<evidence type="ECO:0000313" key="3">
    <source>
        <dbReference type="EMBL" id="ARU48124.1"/>
    </source>
</evidence>
<dbReference type="SUPFAM" id="SSF47413">
    <property type="entry name" value="lambda repressor-like DNA-binding domains"/>
    <property type="match status" value="1"/>
</dbReference>
<dbReference type="Proteomes" id="UP000196005">
    <property type="component" value="Chromosome"/>
</dbReference>
<keyword evidence="4" id="KW-1185">Reference proteome</keyword>
<dbReference type="EMBL" id="CP021416">
    <property type="protein sequence ID" value="ARU48124.1"/>
    <property type="molecule type" value="Genomic_DNA"/>
</dbReference>
<dbReference type="InterPro" id="IPR001387">
    <property type="entry name" value="Cro/C1-type_HTH"/>
</dbReference>
<dbReference type="RefSeq" id="WP_161491987.1">
    <property type="nucleotide sequence ID" value="NZ_CP021416.1"/>
</dbReference>
<feature type="domain" description="HTH cro/C1-type" evidence="2">
    <location>
        <begin position="23"/>
        <end position="70"/>
    </location>
</feature>
<evidence type="ECO:0000256" key="1">
    <source>
        <dbReference type="ARBA" id="ARBA00023125"/>
    </source>
</evidence>
<proteinExistence type="predicted"/>
<dbReference type="GO" id="GO:0003677">
    <property type="term" value="F:DNA binding"/>
    <property type="evidence" value="ECO:0007669"/>
    <property type="project" value="UniProtKB-KW"/>
</dbReference>
<dbReference type="AlphaFoldDB" id="A0A1Y0HL70"/>
<sequence length="91" mass="10876">MKMMHREPTHPGVFLEEDYFKPLGLTHEEAAKLLGIDISMLEALLQKELRVSQELAMRLERVFKTEWEFWVNAQRAYDVWRQNQINTNTKV</sequence>
<dbReference type="Gene3D" id="1.10.260.40">
    <property type="entry name" value="lambda repressor-like DNA-binding domains"/>
    <property type="match status" value="1"/>
</dbReference>
<protein>
    <submittedName>
        <fullName evidence="3">HTH-type transcriptional regulator YbaQ</fullName>
    </submittedName>
</protein>
<reference evidence="4" key="1">
    <citation type="submission" date="2017-05" db="EMBL/GenBank/DDBJ databases">
        <title>Dechlorination kinetics govern the competition between two new strains of the genus Sulfurospirillum.</title>
        <authorList>
            <person name="Buttet G.F."/>
            <person name="Murray A.M."/>
            <person name="Goris T."/>
            <person name="Burion M."/>
            <person name="Lin B."/>
            <person name="Rolle M."/>
            <person name="Maillard J."/>
        </authorList>
    </citation>
    <scope>NUCLEOTIDE SEQUENCE [LARGE SCALE GENOMIC DNA]</scope>
    <source>
        <strain evidence="4">SL2-1</strain>
    </source>
</reference>
<dbReference type="PANTHER" id="PTHR36924:SF1">
    <property type="entry name" value="ANTITOXIN HIGA-1"/>
    <property type="match status" value="1"/>
</dbReference>
<dbReference type="KEGG" id="suls:Sdiek1_0958"/>
<evidence type="ECO:0000313" key="4">
    <source>
        <dbReference type="Proteomes" id="UP000196005"/>
    </source>
</evidence>
<dbReference type="CDD" id="cd00093">
    <property type="entry name" value="HTH_XRE"/>
    <property type="match status" value="1"/>
</dbReference>
<dbReference type="PROSITE" id="PS50943">
    <property type="entry name" value="HTH_CROC1"/>
    <property type="match status" value="1"/>
</dbReference>
<organism evidence="3 4">
    <name type="scientific">Sulfurospirillum diekertiae</name>
    <dbReference type="NCBI Taxonomy" id="1854492"/>
    <lineage>
        <taxon>Bacteria</taxon>
        <taxon>Pseudomonadati</taxon>
        <taxon>Campylobacterota</taxon>
        <taxon>Epsilonproteobacteria</taxon>
        <taxon>Campylobacterales</taxon>
        <taxon>Sulfurospirillaceae</taxon>
        <taxon>Sulfurospirillum</taxon>
    </lineage>
</organism>
<dbReference type="Pfam" id="PF01381">
    <property type="entry name" value="HTH_3"/>
    <property type="match status" value="1"/>
</dbReference>
<keyword evidence="1" id="KW-0238">DNA-binding</keyword>
<accession>A0A1Y0HL70</accession>
<dbReference type="InterPro" id="IPR013430">
    <property type="entry name" value="Toxin_antidote_HigA"/>
</dbReference>
<name>A0A1Y0HL70_9BACT</name>
<dbReference type="PANTHER" id="PTHR36924">
    <property type="entry name" value="ANTITOXIN HIGA-1"/>
    <property type="match status" value="1"/>
</dbReference>